<dbReference type="AlphaFoldDB" id="A0A840CZ91"/>
<comment type="caution">
    <text evidence="4">The sequence shown here is derived from an EMBL/GenBank/DDBJ whole genome shotgun (WGS) entry which is preliminary data.</text>
</comment>
<dbReference type="InterPro" id="IPR052177">
    <property type="entry name" value="Divisome_Glycosyl_Hydrolase"/>
</dbReference>
<dbReference type="InterPro" id="IPR003790">
    <property type="entry name" value="GHL10"/>
</dbReference>
<sequence length="419" mass="48383">MRYISIILFAVLISTACSSKKEEFSNEKPKILWLDAEANFKRFSSQDSICFYLDLAKATGFNGVVVDVRPMQGDVLYKSKILKPLTTFGDGYVYERDWDYLQFFIDEARKRNMKVTVSAGILPAGLGKTKSGTAYEDPSWDDKVCVAYTPDGLKSMKETDEYAIFLNPALSSVKKVVLEYVSEIVSNYDFDAFTLDYCRYCNASYDFSDSTRVAFEKFIDKKVEQFPEDIFTFDNEGNRVPGKYYKQWWEFRSTTITNLITDIRKTIKSHKSDMKLNYWAASWIHSIYQNGQNWGSKKHYDPSQMFPEWALETYKNTGFADQLDVFMLGSYLYDVYGLDNNESIEYAIDRAYKLIGDDCLIYGTVYGENNIKNMEDAVYVCLTQSAGLMVFDIVQVIKYNLWNDIKQGIDRAETDNSKK</sequence>
<dbReference type="EMBL" id="JACIEP010000021">
    <property type="protein sequence ID" value="MBB4038035.1"/>
    <property type="molecule type" value="Genomic_DNA"/>
</dbReference>
<evidence type="ECO:0000259" key="2">
    <source>
        <dbReference type="Pfam" id="PF02638"/>
    </source>
</evidence>
<keyword evidence="4" id="KW-0449">Lipoprotein</keyword>
<dbReference type="Proteomes" id="UP000555103">
    <property type="component" value="Unassembled WGS sequence"/>
</dbReference>
<dbReference type="InterPro" id="IPR032280">
    <property type="entry name" value="DUF4985"/>
</dbReference>
<reference evidence="4 5" key="1">
    <citation type="submission" date="2020-08" db="EMBL/GenBank/DDBJ databases">
        <title>Genomic Encyclopedia of Type Strains, Phase IV (KMG-IV): sequencing the most valuable type-strain genomes for metagenomic binning, comparative biology and taxonomic classification.</title>
        <authorList>
            <person name="Goeker M."/>
        </authorList>
    </citation>
    <scope>NUCLEOTIDE SEQUENCE [LARGE SCALE GENOMIC DNA]</scope>
    <source>
        <strain evidence="4 5">DSM 104969</strain>
    </source>
</reference>
<keyword evidence="1" id="KW-0732">Signal</keyword>
<dbReference type="Pfam" id="PF16373">
    <property type="entry name" value="DUF4985"/>
    <property type="match status" value="1"/>
</dbReference>
<evidence type="ECO:0000313" key="4">
    <source>
        <dbReference type="EMBL" id="MBB4038035.1"/>
    </source>
</evidence>
<dbReference type="SUPFAM" id="SSF51445">
    <property type="entry name" value="(Trans)glycosidases"/>
    <property type="match status" value="1"/>
</dbReference>
<accession>A0A840CZ91</accession>
<evidence type="ECO:0000259" key="3">
    <source>
        <dbReference type="Pfam" id="PF16373"/>
    </source>
</evidence>
<feature type="domain" description="Glycosyl hydrolase-like 10" evidence="2">
    <location>
        <begin position="45"/>
        <end position="299"/>
    </location>
</feature>
<organism evidence="4 5">
    <name type="scientific">Dysgonomonas hofstadii</name>
    <dbReference type="NCBI Taxonomy" id="637886"/>
    <lineage>
        <taxon>Bacteria</taxon>
        <taxon>Pseudomonadati</taxon>
        <taxon>Bacteroidota</taxon>
        <taxon>Bacteroidia</taxon>
        <taxon>Bacteroidales</taxon>
        <taxon>Dysgonomonadaceae</taxon>
        <taxon>Dysgonomonas</taxon>
    </lineage>
</organism>
<dbReference type="RefSeq" id="WP_183308875.1">
    <property type="nucleotide sequence ID" value="NZ_JACIEP010000021.1"/>
</dbReference>
<dbReference type="Pfam" id="PF02638">
    <property type="entry name" value="GHL10"/>
    <property type="match status" value="1"/>
</dbReference>
<proteinExistence type="predicted"/>
<evidence type="ECO:0000313" key="5">
    <source>
        <dbReference type="Proteomes" id="UP000555103"/>
    </source>
</evidence>
<dbReference type="InterPro" id="IPR017853">
    <property type="entry name" value="GH"/>
</dbReference>
<feature type="domain" description="DUF4985" evidence="3">
    <location>
        <begin position="308"/>
        <end position="406"/>
    </location>
</feature>
<dbReference type="PANTHER" id="PTHR43405:SF1">
    <property type="entry name" value="GLYCOSYL HYDROLASE DIGH"/>
    <property type="match status" value="1"/>
</dbReference>
<dbReference type="PANTHER" id="PTHR43405">
    <property type="entry name" value="GLYCOSYL HYDROLASE DIGH"/>
    <property type="match status" value="1"/>
</dbReference>
<protein>
    <submittedName>
        <fullName evidence="4">Uncharacterized lipoprotein YddW (UPF0748 family)</fullName>
    </submittedName>
</protein>
<name>A0A840CZ91_9BACT</name>
<dbReference type="Gene3D" id="3.20.20.80">
    <property type="entry name" value="Glycosidases"/>
    <property type="match status" value="1"/>
</dbReference>
<keyword evidence="5" id="KW-1185">Reference proteome</keyword>
<dbReference type="PROSITE" id="PS51257">
    <property type="entry name" value="PROKAR_LIPOPROTEIN"/>
    <property type="match status" value="1"/>
</dbReference>
<evidence type="ECO:0000256" key="1">
    <source>
        <dbReference type="ARBA" id="ARBA00022729"/>
    </source>
</evidence>
<gene>
    <name evidence="4" type="ORF">GGR21_003962</name>
</gene>